<dbReference type="STRING" id="74348.SAMN04488523_1087"/>
<name>A0A1I2B9D0_9RHOB</name>
<dbReference type="EMBL" id="FOMW01000008">
    <property type="protein sequence ID" value="SFE51760.1"/>
    <property type="molecule type" value="Genomic_DNA"/>
</dbReference>
<keyword evidence="2" id="KW-1185">Reference proteome</keyword>
<gene>
    <name evidence="1" type="ORF">SAMN04488523_1087</name>
</gene>
<evidence type="ECO:0000313" key="2">
    <source>
        <dbReference type="Proteomes" id="UP000198977"/>
    </source>
</evidence>
<protein>
    <submittedName>
        <fullName evidence="1">Uncharacterized protein</fullName>
    </submittedName>
</protein>
<sequence length="118" mass="12423">MGSMRLLVRLAALCLSVALLSGVLLHDLAGAKMSLDMANSVSVVDAEQDSVCPACTPEGPNVIVCDMDCTAPVFLTGKVSQSEPIAVETSFLWMTSNLDLTGIEPGHDPFPPRSTFLS</sequence>
<organism evidence="1 2">
    <name type="scientific">Sulfitobacter brevis</name>
    <dbReference type="NCBI Taxonomy" id="74348"/>
    <lineage>
        <taxon>Bacteria</taxon>
        <taxon>Pseudomonadati</taxon>
        <taxon>Pseudomonadota</taxon>
        <taxon>Alphaproteobacteria</taxon>
        <taxon>Rhodobacterales</taxon>
        <taxon>Roseobacteraceae</taxon>
        <taxon>Sulfitobacter</taxon>
    </lineage>
</organism>
<dbReference type="Proteomes" id="UP000198977">
    <property type="component" value="Unassembled WGS sequence"/>
</dbReference>
<reference evidence="1 2" key="1">
    <citation type="submission" date="2016-10" db="EMBL/GenBank/DDBJ databases">
        <authorList>
            <person name="de Groot N.N."/>
        </authorList>
    </citation>
    <scope>NUCLEOTIDE SEQUENCE [LARGE SCALE GENOMIC DNA]</scope>
    <source>
        <strain evidence="1 2">DSM 11443</strain>
    </source>
</reference>
<accession>A0A1I2B9D0</accession>
<dbReference type="AlphaFoldDB" id="A0A1I2B9D0"/>
<proteinExistence type="predicted"/>
<evidence type="ECO:0000313" key="1">
    <source>
        <dbReference type="EMBL" id="SFE51760.1"/>
    </source>
</evidence>